<dbReference type="AlphaFoldDB" id="A0A2Z3H6A8"/>
<keyword evidence="1" id="KW-0472">Membrane</keyword>
<name>A0A2Z3H6A8_9BACT</name>
<dbReference type="Pfam" id="PF18936">
    <property type="entry name" value="DUF5684"/>
    <property type="match status" value="1"/>
</dbReference>
<dbReference type="InterPro" id="IPR043739">
    <property type="entry name" value="DUF5684"/>
</dbReference>
<feature type="transmembrane region" description="Helical" evidence="1">
    <location>
        <begin position="86"/>
        <end position="105"/>
    </location>
</feature>
<reference evidence="2 3" key="1">
    <citation type="submission" date="2018-01" db="EMBL/GenBank/DDBJ databases">
        <title>G. obscuriglobus.</title>
        <authorList>
            <person name="Franke J."/>
            <person name="Blomberg W."/>
            <person name="Selmecki A."/>
        </authorList>
    </citation>
    <scope>NUCLEOTIDE SEQUENCE [LARGE SCALE GENOMIC DNA]</scope>
    <source>
        <strain evidence="2 3">DSM 5831</strain>
    </source>
</reference>
<feature type="transmembrane region" description="Helical" evidence="1">
    <location>
        <begin position="117"/>
        <end position="136"/>
    </location>
</feature>
<feature type="transmembrane region" description="Helical" evidence="1">
    <location>
        <begin position="63"/>
        <end position="80"/>
    </location>
</feature>
<sequence length="150" mass="16546">MLTLWRLTHCASGCKSESFGSPVRGIARVDDLTWYLLVWGAVTVPGVLIGWLRVFPKAGQPGWAALVPFYNIYVLIVGVAKLSLLWYVLIFVPVVQVIAAILVNLEVAKRFGKSETFGLGLTLLGFIFYPLLGFGSDRYQEAGATPLDRR</sequence>
<keyword evidence="1" id="KW-0812">Transmembrane</keyword>
<proteinExistence type="predicted"/>
<keyword evidence="3" id="KW-1185">Reference proteome</keyword>
<keyword evidence="1" id="KW-1133">Transmembrane helix</keyword>
<dbReference type="Proteomes" id="UP000245802">
    <property type="component" value="Chromosome"/>
</dbReference>
<evidence type="ECO:0000256" key="1">
    <source>
        <dbReference type="SAM" id="Phobius"/>
    </source>
</evidence>
<protein>
    <submittedName>
        <fullName evidence="2">Signal peptidase I</fullName>
    </submittedName>
</protein>
<organism evidence="2 3">
    <name type="scientific">Gemmata obscuriglobus</name>
    <dbReference type="NCBI Taxonomy" id="114"/>
    <lineage>
        <taxon>Bacteria</taxon>
        <taxon>Pseudomonadati</taxon>
        <taxon>Planctomycetota</taxon>
        <taxon>Planctomycetia</taxon>
        <taxon>Gemmatales</taxon>
        <taxon>Gemmataceae</taxon>
        <taxon>Gemmata</taxon>
    </lineage>
</organism>
<gene>
    <name evidence="2" type="ORF">C1280_34115</name>
</gene>
<dbReference type="KEGG" id="gog:C1280_34115"/>
<evidence type="ECO:0000313" key="2">
    <source>
        <dbReference type="EMBL" id="AWM41543.1"/>
    </source>
</evidence>
<dbReference type="EMBL" id="CP025958">
    <property type="protein sequence ID" value="AWM41543.1"/>
    <property type="molecule type" value="Genomic_DNA"/>
</dbReference>
<accession>A0A2Z3H6A8</accession>
<feature type="transmembrane region" description="Helical" evidence="1">
    <location>
        <begin position="32"/>
        <end position="51"/>
    </location>
</feature>
<evidence type="ECO:0000313" key="3">
    <source>
        <dbReference type="Proteomes" id="UP000245802"/>
    </source>
</evidence>